<feature type="non-terminal residue" evidence="7">
    <location>
        <position position="459"/>
    </location>
</feature>
<dbReference type="Pfam" id="PF07992">
    <property type="entry name" value="Pyr_redox_2"/>
    <property type="match status" value="1"/>
</dbReference>
<reference evidence="7" key="1">
    <citation type="submission" date="2023-10" db="EMBL/GenBank/DDBJ databases">
        <authorList>
            <person name="Chen Y."/>
            <person name="Shah S."/>
            <person name="Dougan E. K."/>
            <person name="Thang M."/>
            <person name="Chan C."/>
        </authorList>
    </citation>
    <scope>NUCLEOTIDE SEQUENCE [LARGE SCALE GENOMIC DNA]</scope>
</reference>
<evidence type="ECO:0000256" key="3">
    <source>
        <dbReference type="ARBA" id="ARBA00022827"/>
    </source>
</evidence>
<dbReference type="PANTHER" id="PTHR43735">
    <property type="entry name" value="APOPTOSIS-INDUCING FACTOR 1"/>
    <property type="match status" value="1"/>
</dbReference>
<sequence>EGPPPARRRRRALVVGGGLGGLAAARELRRQFRVTVVDAKEYFEFAPGILRAFVEPRRWDSLTFLYKDVLEGAFGVGFIWGEVLAIDGDHREARVRPVFGGCEDVVPYDFCILAVGCGLGGLTAASDTPWLPRVRAGAGTSPGASSVDERFLEGRRRRVLEEHAALQELGQQQARVLVVGAGFLGVEWACELRHFVPGLRVTLCDFLPGCLGPLPQDAVSYCQEYMERHGIQTLYGVQYDPLSPQFQGFERVYVLQGPRHSNHFMPESTLSDWGPSGGGWILVNRYLQVVTRDCERWGHGLVFAAGDCSIGSAVAGRRGGDEAQRQATERRAMPKTGHSAEQQAIQACRNACVLDRHWYGGPSWCCGCFPVPGCLGSRSLRPAWYHGGSSIFAVSMGPQDGCLVVGLLPHKRGSGRVISVGLLAAAQKELIETTKLAHCQGGARPGGGAGRAPPAASAV</sequence>
<dbReference type="PRINTS" id="PR00368">
    <property type="entry name" value="FADPNR"/>
</dbReference>
<dbReference type="SUPFAM" id="SSF51905">
    <property type="entry name" value="FAD/NAD(P)-binding domain"/>
    <property type="match status" value="2"/>
</dbReference>
<feature type="compositionally biased region" description="Basic and acidic residues" evidence="5">
    <location>
        <begin position="319"/>
        <end position="332"/>
    </location>
</feature>
<evidence type="ECO:0000313" key="8">
    <source>
        <dbReference type="Proteomes" id="UP001189429"/>
    </source>
</evidence>
<keyword evidence="8" id="KW-1185">Reference proteome</keyword>
<name>A0ABN9QUV9_9DINO</name>
<dbReference type="PRINTS" id="PR00411">
    <property type="entry name" value="PNDRDTASEI"/>
</dbReference>
<dbReference type="Gene3D" id="3.50.50.100">
    <property type="match status" value="1"/>
</dbReference>
<keyword evidence="4" id="KW-0560">Oxidoreductase</keyword>
<evidence type="ECO:0000256" key="2">
    <source>
        <dbReference type="ARBA" id="ARBA00022630"/>
    </source>
</evidence>
<proteinExistence type="inferred from homology"/>
<comment type="similarity">
    <text evidence="1">Belongs to the FAD-dependent oxidoreductase family.</text>
</comment>
<protein>
    <recommendedName>
        <fullName evidence="6">FAD/NAD(P)-binding domain-containing protein</fullName>
    </recommendedName>
</protein>
<dbReference type="InterPro" id="IPR023753">
    <property type="entry name" value="FAD/NAD-binding_dom"/>
</dbReference>
<accession>A0ABN9QUV9</accession>
<gene>
    <name evidence="7" type="ORF">PCOR1329_LOCUS13647</name>
</gene>
<evidence type="ECO:0000256" key="4">
    <source>
        <dbReference type="ARBA" id="ARBA00023002"/>
    </source>
</evidence>
<evidence type="ECO:0000259" key="6">
    <source>
        <dbReference type="Pfam" id="PF07992"/>
    </source>
</evidence>
<feature type="domain" description="FAD/NAD(P)-binding" evidence="6">
    <location>
        <begin position="12"/>
        <end position="239"/>
    </location>
</feature>
<evidence type="ECO:0000256" key="5">
    <source>
        <dbReference type="SAM" id="MobiDB-lite"/>
    </source>
</evidence>
<evidence type="ECO:0000313" key="7">
    <source>
        <dbReference type="EMBL" id="CAK0807913.1"/>
    </source>
</evidence>
<comment type="caution">
    <text evidence="7">The sequence shown here is derived from an EMBL/GenBank/DDBJ whole genome shotgun (WGS) entry which is preliminary data.</text>
</comment>
<dbReference type="InterPro" id="IPR036188">
    <property type="entry name" value="FAD/NAD-bd_sf"/>
</dbReference>
<feature type="non-terminal residue" evidence="7">
    <location>
        <position position="1"/>
    </location>
</feature>
<keyword evidence="2" id="KW-0285">Flavoprotein</keyword>
<organism evidence="7 8">
    <name type="scientific">Prorocentrum cordatum</name>
    <dbReference type="NCBI Taxonomy" id="2364126"/>
    <lineage>
        <taxon>Eukaryota</taxon>
        <taxon>Sar</taxon>
        <taxon>Alveolata</taxon>
        <taxon>Dinophyceae</taxon>
        <taxon>Prorocentrales</taxon>
        <taxon>Prorocentraceae</taxon>
        <taxon>Prorocentrum</taxon>
    </lineage>
</organism>
<evidence type="ECO:0000256" key="1">
    <source>
        <dbReference type="ARBA" id="ARBA00006442"/>
    </source>
</evidence>
<keyword evidence="3" id="KW-0274">FAD</keyword>
<dbReference type="EMBL" id="CAUYUJ010004037">
    <property type="protein sequence ID" value="CAK0807913.1"/>
    <property type="molecule type" value="Genomic_DNA"/>
</dbReference>
<dbReference type="PANTHER" id="PTHR43735:SF3">
    <property type="entry name" value="FERROPTOSIS SUPPRESSOR PROTEIN 1"/>
    <property type="match status" value="1"/>
</dbReference>
<feature type="region of interest" description="Disordered" evidence="5">
    <location>
        <begin position="319"/>
        <end position="338"/>
    </location>
</feature>
<dbReference type="Proteomes" id="UP001189429">
    <property type="component" value="Unassembled WGS sequence"/>
</dbReference>